<feature type="transmembrane region" description="Helical" evidence="6">
    <location>
        <begin position="154"/>
        <end position="175"/>
    </location>
</feature>
<feature type="transmembrane region" description="Helical" evidence="6">
    <location>
        <begin position="124"/>
        <end position="147"/>
    </location>
</feature>
<feature type="transmembrane region" description="Helical" evidence="6">
    <location>
        <begin position="88"/>
        <end position="109"/>
    </location>
</feature>
<organism evidence="7 8">
    <name type="scientific">Eiseniibacteriota bacterium</name>
    <dbReference type="NCBI Taxonomy" id="2212470"/>
    <lineage>
        <taxon>Bacteria</taxon>
        <taxon>Candidatus Eiseniibacteriota</taxon>
    </lineage>
</organism>
<name>A0A933SGV0_UNCEI</name>
<dbReference type="Proteomes" id="UP000696931">
    <property type="component" value="Unassembled WGS sequence"/>
</dbReference>
<evidence type="ECO:0000256" key="4">
    <source>
        <dbReference type="ARBA" id="ARBA00022989"/>
    </source>
</evidence>
<keyword evidence="4 6" id="KW-1133">Transmembrane helix</keyword>
<comment type="subcellular location">
    <subcellularLocation>
        <location evidence="1">Cell membrane</location>
        <topology evidence="1">Multi-pass membrane protein</topology>
    </subcellularLocation>
</comment>
<dbReference type="GO" id="GO:0005886">
    <property type="term" value="C:plasma membrane"/>
    <property type="evidence" value="ECO:0007669"/>
    <property type="project" value="UniProtKB-SubCell"/>
</dbReference>
<feature type="transmembrane region" description="Helical" evidence="6">
    <location>
        <begin position="46"/>
        <end position="68"/>
    </location>
</feature>
<evidence type="ECO:0000256" key="3">
    <source>
        <dbReference type="ARBA" id="ARBA00022692"/>
    </source>
</evidence>
<feature type="transmembrane region" description="Helical" evidence="6">
    <location>
        <begin position="181"/>
        <end position="206"/>
    </location>
</feature>
<gene>
    <name evidence="7" type="ORF">HZA61_16465</name>
</gene>
<feature type="transmembrane region" description="Helical" evidence="6">
    <location>
        <begin position="21"/>
        <end position="40"/>
    </location>
</feature>
<dbReference type="InterPro" id="IPR050833">
    <property type="entry name" value="Poly_Biosynth_Transport"/>
</dbReference>
<dbReference type="AlphaFoldDB" id="A0A933SGV0"/>
<feature type="transmembrane region" description="Helical" evidence="6">
    <location>
        <begin position="465"/>
        <end position="483"/>
    </location>
</feature>
<keyword evidence="5 6" id="KW-0472">Membrane</keyword>
<dbReference type="PANTHER" id="PTHR30250:SF11">
    <property type="entry name" value="O-ANTIGEN TRANSPORTER-RELATED"/>
    <property type="match status" value="1"/>
</dbReference>
<evidence type="ECO:0000256" key="6">
    <source>
        <dbReference type="SAM" id="Phobius"/>
    </source>
</evidence>
<protein>
    <submittedName>
        <fullName evidence="7">Oligosaccharide flippase family protein</fullName>
    </submittedName>
</protein>
<feature type="transmembrane region" description="Helical" evidence="6">
    <location>
        <begin position="333"/>
        <end position="352"/>
    </location>
</feature>
<evidence type="ECO:0000256" key="1">
    <source>
        <dbReference type="ARBA" id="ARBA00004651"/>
    </source>
</evidence>
<dbReference type="PANTHER" id="PTHR30250">
    <property type="entry name" value="PST FAMILY PREDICTED COLANIC ACID TRANSPORTER"/>
    <property type="match status" value="1"/>
</dbReference>
<sequence length="525" mass="57223">MKRGEVAKSLTRGTFFLGIEKTIAISSTIVYTLLLARWLGPTKYGMFTLAFSVVSLVTAFTGNFEMYLERYGAEYQVHGRIRALTRAYFTALGLKLAFGVLATAVLLLITPRLSAFYKIPELEVLLPLLAVFVATDGLATTGRAVLFSLQRFEWVSGLSLIFNLGKTLLVAWLWWSRQGLAALALGFSLLTAVQAVATLSASLWVLRKARARAGAAESAEPGLVGSIFRYCLPLYGARLSFLSGQNLGKLVLGTVLDATQLGYFSFAFQTVERFVELVHTIPAAMLPAFTQIVAKDEREKLRYVVDQAFRLVQLLACMLSFVLFVYAHEIVRLVGSPLFEPAIPLLRVIALVPIARTAQQPLTMLFQAARRPGYVFTLALVKLLSEIAGYFVLLKPFGAMGACAANLAGAAASFTGALILASTLVPEGTFERLGAVVRNILLLAPSLLLTLFAERELGVHGSLPVRLVLVLPSLLGVFALGLLNRYDLEKVSSLPLPGAWLPRVRDALVSVADRLARTFEYRRAA</sequence>
<evidence type="ECO:0000256" key="2">
    <source>
        <dbReference type="ARBA" id="ARBA00022475"/>
    </source>
</evidence>
<evidence type="ECO:0000313" key="8">
    <source>
        <dbReference type="Proteomes" id="UP000696931"/>
    </source>
</evidence>
<dbReference type="EMBL" id="JACRIW010000118">
    <property type="protein sequence ID" value="MBI5171081.1"/>
    <property type="molecule type" value="Genomic_DNA"/>
</dbReference>
<comment type="caution">
    <text evidence="7">The sequence shown here is derived from an EMBL/GenBank/DDBJ whole genome shotgun (WGS) entry which is preliminary data.</text>
</comment>
<keyword evidence="3 6" id="KW-0812">Transmembrane</keyword>
<feature type="transmembrane region" description="Helical" evidence="6">
    <location>
        <begin position="433"/>
        <end position="453"/>
    </location>
</feature>
<accession>A0A933SGV0</accession>
<dbReference type="Pfam" id="PF13440">
    <property type="entry name" value="Polysacc_synt_3"/>
    <property type="match status" value="1"/>
</dbReference>
<feature type="transmembrane region" description="Helical" evidence="6">
    <location>
        <begin position="373"/>
        <end position="393"/>
    </location>
</feature>
<feature type="transmembrane region" description="Helical" evidence="6">
    <location>
        <begin position="308"/>
        <end position="327"/>
    </location>
</feature>
<evidence type="ECO:0000313" key="7">
    <source>
        <dbReference type="EMBL" id="MBI5171081.1"/>
    </source>
</evidence>
<reference evidence="7" key="1">
    <citation type="submission" date="2020-07" db="EMBL/GenBank/DDBJ databases">
        <title>Huge and variable diversity of episymbiotic CPR bacteria and DPANN archaea in groundwater ecosystems.</title>
        <authorList>
            <person name="He C.Y."/>
            <person name="Keren R."/>
            <person name="Whittaker M."/>
            <person name="Farag I.F."/>
            <person name="Doudna J."/>
            <person name="Cate J.H.D."/>
            <person name="Banfield J.F."/>
        </authorList>
    </citation>
    <scope>NUCLEOTIDE SEQUENCE</scope>
    <source>
        <strain evidence="7">NC_groundwater_1813_Pr3_B-0.1um_71_17</strain>
    </source>
</reference>
<keyword evidence="2" id="KW-1003">Cell membrane</keyword>
<proteinExistence type="predicted"/>
<evidence type="ECO:0000256" key="5">
    <source>
        <dbReference type="ARBA" id="ARBA00023136"/>
    </source>
</evidence>
<feature type="transmembrane region" description="Helical" evidence="6">
    <location>
        <begin position="399"/>
        <end position="421"/>
    </location>
</feature>